<dbReference type="Proteomes" id="UP000439903">
    <property type="component" value="Unassembled WGS sequence"/>
</dbReference>
<evidence type="ECO:0000313" key="2">
    <source>
        <dbReference type="Proteomes" id="UP000439903"/>
    </source>
</evidence>
<evidence type="ECO:0000313" key="1">
    <source>
        <dbReference type="EMBL" id="KAF0490597.1"/>
    </source>
</evidence>
<gene>
    <name evidence="1" type="ORF">F8M41_021945</name>
</gene>
<proteinExistence type="predicted"/>
<accession>A0A8H4AFW8</accession>
<organism evidence="1 2">
    <name type="scientific">Gigaspora margarita</name>
    <dbReference type="NCBI Taxonomy" id="4874"/>
    <lineage>
        <taxon>Eukaryota</taxon>
        <taxon>Fungi</taxon>
        <taxon>Fungi incertae sedis</taxon>
        <taxon>Mucoromycota</taxon>
        <taxon>Glomeromycotina</taxon>
        <taxon>Glomeromycetes</taxon>
        <taxon>Diversisporales</taxon>
        <taxon>Gigasporaceae</taxon>
        <taxon>Gigaspora</taxon>
    </lineage>
</organism>
<keyword evidence="2" id="KW-1185">Reference proteome</keyword>
<name>A0A8H4AFW8_GIGMA</name>
<reference evidence="1 2" key="1">
    <citation type="journal article" date="2019" name="Environ. Microbiol.">
        <title>At the nexus of three kingdoms: the genome of the mycorrhizal fungus Gigaspora margarita provides insights into plant, endobacterial and fungal interactions.</title>
        <authorList>
            <person name="Venice F."/>
            <person name="Ghignone S."/>
            <person name="Salvioli di Fossalunga A."/>
            <person name="Amselem J."/>
            <person name="Novero M."/>
            <person name="Xianan X."/>
            <person name="Sedzielewska Toro K."/>
            <person name="Morin E."/>
            <person name="Lipzen A."/>
            <person name="Grigoriev I.V."/>
            <person name="Henrissat B."/>
            <person name="Martin F.M."/>
            <person name="Bonfante P."/>
        </authorList>
    </citation>
    <scope>NUCLEOTIDE SEQUENCE [LARGE SCALE GENOMIC DNA]</scope>
    <source>
        <strain evidence="1 2">BEG34</strain>
    </source>
</reference>
<protein>
    <submittedName>
        <fullName evidence="1">Uncharacterized protein</fullName>
    </submittedName>
</protein>
<dbReference type="OrthoDB" id="432528at2759"/>
<comment type="caution">
    <text evidence="1">The sequence shown here is derived from an EMBL/GenBank/DDBJ whole genome shotgun (WGS) entry which is preliminary data.</text>
</comment>
<dbReference type="EMBL" id="WTPW01000662">
    <property type="protein sequence ID" value="KAF0490597.1"/>
    <property type="molecule type" value="Genomic_DNA"/>
</dbReference>
<sequence length="123" mass="14174">MFLLTLRMNSFYLDVPKPFTTTDNDSIPWIDLIYSCGPWKEHTYIACIGRKNSSQVFIFGYNQSFVNQFYISEQQLINFTSTCSIPTVRIGISCVNINDELDAILEIEALLQLLLMNFGYSIH</sequence>
<dbReference type="AlphaFoldDB" id="A0A8H4AFW8"/>